<dbReference type="EMBL" id="JACSNR010000004">
    <property type="protein sequence ID" value="MBM6923005.1"/>
    <property type="molecule type" value="Genomic_DNA"/>
</dbReference>
<accession>A0ABS2GKJ5</accession>
<comment type="caution">
    <text evidence="5">The sequence shown here is derived from an EMBL/GenBank/DDBJ whole genome shotgun (WGS) entry which is preliminary data.</text>
</comment>
<dbReference type="InterPro" id="IPR017896">
    <property type="entry name" value="4Fe4S_Fe-S-bd"/>
</dbReference>
<sequence>MKMSKLDRLGIEVSKLGFGCMRLPMKGDAIDREQALAMFDYAYQHGVNYYDTAWPYLGGTSEPFVGEALSRYPRDSFFLASKMPVWLVESEADFERIFEEQLVRLKTDHIDFYLLHALSKARFDKVLEQGLYDLCRKKQQEGKIRYIGFSYHDPAERFPAIVDRYPWDFAQIQYNYIDPHLLGADQLYQTLESRGIPCVVMEPVRGGFLSTLPEEFNAIFREYDPDRSPASWALKWVASHSNVKVTLSGMSSMEQMIDNIRTFEGDLTMTPAEEQVVDTVVRKILDVHTVPCTGCEYCMPCPFGVDIPEVFKAYNNFKLFRNADMTRAAYFERLKDGFRADSCKKCGKCMKACPQHIQIPDMLETAHREISEACLTK</sequence>
<dbReference type="CDD" id="cd19096">
    <property type="entry name" value="AKR_Fe-S_oxidoreductase"/>
    <property type="match status" value="1"/>
</dbReference>
<dbReference type="Gene3D" id="3.20.20.100">
    <property type="entry name" value="NADP-dependent oxidoreductase domain"/>
    <property type="match status" value="1"/>
</dbReference>
<proteinExistence type="predicted"/>
<dbReference type="Proteomes" id="UP000724149">
    <property type="component" value="Unassembled WGS sequence"/>
</dbReference>
<reference evidence="5 6" key="1">
    <citation type="journal article" date="2021" name="Sci. Rep.">
        <title>The distribution of antibiotic resistance genes in chicken gut microbiota commensals.</title>
        <authorList>
            <person name="Juricova H."/>
            <person name="Matiasovicova J."/>
            <person name="Kubasova T."/>
            <person name="Cejkova D."/>
            <person name="Rychlik I."/>
        </authorList>
    </citation>
    <scope>NUCLEOTIDE SEQUENCE [LARGE SCALE GENOMIC DNA]</scope>
    <source>
        <strain evidence="5 6">An564</strain>
    </source>
</reference>
<dbReference type="InterPro" id="IPR036812">
    <property type="entry name" value="NAD(P)_OxRdtase_dom_sf"/>
</dbReference>
<dbReference type="SUPFAM" id="SSF51430">
    <property type="entry name" value="NAD(P)-linked oxidoreductase"/>
    <property type="match status" value="1"/>
</dbReference>
<dbReference type="PANTHER" id="PTHR43312">
    <property type="entry name" value="D-THREO-ALDOSE 1-DEHYDROGENASE"/>
    <property type="match status" value="1"/>
</dbReference>
<dbReference type="Pfam" id="PF00248">
    <property type="entry name" value="Aldo_ket_red"/>
    <property type="match status" value="1"/>
</dbReference>
<keyword evidence="1" id="KW-0479">Metal-binding</keyword>
<keyword evidence="6" id="KW-1185">Reference proteome</keyword>
<dbReference type="SUPFAM" id="SSF46548">
    <property type="entry name" value="alpha-helical ferredoxin"/>
    <property type="match status" value="1"/>
</dbReference>
<evidence type="ECO:0000313" key="6">
    <source>
        <dbReference type="Proteomes" id="UP000724149"/>
    </source>
</evidence>
<evidence type="ECO:0000256" key="3">
    <source>
        <dbReference type="ARBA" id="ARBA00023014"/>
    </source>
</evidence>
<evidence type="ECO:0000313" key="5">
    <source>
        <dbReference type="EMBL" id="MBM6923005.1"/>
    </source>
</evidence>
<dbReference type="PROSITE" id="PS51379">
    <property type="entry name" value="4FE4S_FER_2"/>
    <property type="match status" value="1"/>
</dbReference>
<dbReference type="InterPro" id="IPR017900">
    <property type="entry name" value="4Fe4S_Fe_S_CS"/>
</dbReference>
<gene>
    <name evidence="5" type="ORF">H9X81_04775</name>
</gene>
<keyword evidence="3" id="KW-0411">Iron-sulfur</keyword>
<dbReference type="PROSITE" id="PS00198">
    <property type="entry name" value="4FE4S_FER_1"/>
    <property type="match status" value="1"/>
</dbReference>
<evidence type="ECO:0000256" key="2">
    <source>
        <dbReference type="ARBA" id="ARBA00023004"/>
    </source>
</evidence>
<dbReference type="Pfam" id="PF13187">
    <property type="entry name" value="Fer4_9"/>
    <property type="match status" value="1"/>
</dbReference>
<dbReference type="Gene3D" id="1.10.1060.10">
    <property type="entry name" value="Alpha-helical ferredoxin"/>
    <property type="match status" value="1"/>
</dbReference>
<evidence type="ECO:0000259" key="4">
    <source>
        <dbReference type="PROSITE" id="PS51379"/>
    </source>
</evidence>
<protein>
    <submittedName>
        <fullName evidence="5">Aldo/keto reductase</fullName>
    </submittedName>
</protein>
<keyword evidence="2" id="KW-0408">Iron</keyword>
<evidence type="ECO:0000256" key="1">
    <source>
        <dbReference type="ARBA" id="ARBA00022723"/>
    </source>
</evidence>
<name>A0ABS2GKJ5_9FIRM</name>
<dbReference type="InterPro" id="IPR053135">
    <property type="entry name" value="AKR2_Oxidoreductase"/>
</dbReference>
<organism evidence="5 6">
    <name type="scientific">Hydrogenoanaerobacterium saccharovorans</name>
    <dbReference type="NCBI Taxonomy" id="474960"/>
    <lineage>
        <taxon>Bacteria</taxon>
        <taxon>Bacillati</taxon>
        <taxon>Bacillota</taxon>
        <taxon>Clostridia</taxon>
        <taxon>Eubacteriales</taxon>
        <taxon>Oscillospiraceae</taxon>
        <taxon>Hydrogenoanaerobacterium</taxon>
    </lineage>
</organism>
<feature type="domain" description="4Fe-4S ferredoxin-type" evidence="4">
    <location>
        <begin position="334"/>
        <end position="362"/>
    </location>
</feature>
<dbReference type="InterPro" id="IPR023210">
    <property type="entry name" value="NADP_OxRdtase_dom"/>
</dbReference>
<dbReference type="InterPro" id="IPR009051">
    <property type="entry name" value="Helical_ferredxn"/>
</dbReference>
<dbReference type="PANTHER" id="PTHR43312:SF2">
    <property type="entry name" value="OXIDOREDUCTASE"/>
    <property type="match status" value="1"/>
</dbReference>